<reference evidence="1 2" key="1">
    <citation type="submission" date="2023-03" db="EMBL/GenBank/DDBJ databases">
        <title>High-quality genome of Scylla paramamosain provides insights in environmental adaptation.</title>
        <authorList>
            <person name="Zhang L."/>
        </authorList>
    </citation>
    <scope>NUCLEOTIDE SEQUENCE [LARGE SCALE GENOMIC DNA]</scope>
    <source>
        <strain evidence="1">LZ_2023a</strain>
        <tissue evidence="1">Muscle</tissue>
    </source>
</reference>
<protein>
    <submittedName>
        <fullName evidence="1">Uncharacterized protein</fullName>
    </submittedName>
</protein>
<evidence type="ECO:0000313" key="1">
    <source>
        <dbReference type="EMBL" id="KAK8376278.1"/>
    </source>
</evidence>
<evidence type="ECO:0000313" key="2">
    <source>
        <dbReference type="Proteomes" id="UP001487740"/>
    </source>
</evidence>
<dbReference type="EMBL" id="JARAKH010000049">
    <property type="protein sequence ID" value="KAK8376278.1"/>
    <property type="molecule type" value="Genomic_DNA"/>
</dbReference>
<proteinExistence type="predicted"/>
<gene>
    <name evidence="1" type="ORF">O3P69_008760</name>
</gene>
<organism evidence="1 2">
    <name type="scientific">Scylla paramamosain</name>
    <name type="common">Mud crab</name>
    <dbReference type="NCBI Taxonomy" id="85552"/>
    <lineage>
        <taxon>Eukaryota</taxon>
        <taxon>Metazoa</taxon>
        <taxon>Ecdysozoa</taxon>
        <taxon>Arthropoda</taxon>
        <taxon>Crustacea</taxon>
        <taxon>Multicrustacea</taxon>
        <taxon>Malacostraca</taxon>
        <taxon>Eumalacostraca</taxon>
        <taxon>Eucarida</taxon>
        <taxon>Decapoda</taxon>
        <taxon>Pleocyemata</taxon>
        <taxon>Brachyura</taxon>
        <taxon>Eubrachyura</taxon>
        <taxon>Portunoidea</taxon>
        <taxon>Portunidae</taxon>
        <taxon>Portuninae</taxon>
        <taxon>Scylla</taxon>
    </lineage>
</organism>
<dbReference type="AlphaFoldDB" id="A0AAW0SM74"/>
<accession>A0AAW0SM74</accession>
<name>A0AAW0SM74_SCYPA</name>
<comment type="caution">
    <text evidence="1">The sequence shown here is derived from an EMBL/GenBank/DDBJ whole genome shotgun (WGS) entry which is preliminary data.</text>
</comment>
<sequence length="175" mass="18901">MEAMHRVCEAVHMLLGGWGGGWGLGESGRAESVAAIKHFKCPDCDKAFATKCRENVGLEATRRAPQARKVAWGSVEGAGVHTPAHSSFSQHHQGIHSYGEAVGPSGLVACLETPQYQDALASQLVDQQDTSPTRDREGWFQCLDCDKTKETTSLKSFCVVLCHKEEMSAVNGGAW</sequence>
<dbReference type="Proteomes" id="UP001487740">
    <property type="component" value="Unassembled WGS sequence"/>
</dbReference>
<keyword evidence="2" id="KW-1185">Reference proteome</keyword>